<gene>
    <name evidence="5" type="primary">ramA_2</name>
    <name evidence="5" type="ORF">D7316_03877</name>
</gene>
<dbReference type="KEGG" id="gom:D7316_03877"/>
<dbReference type="PROSITE" id="PS50043">
    <property type="entry name" value="HTH_LUXR_2"/>
    <property type="match status" value="1"/>
</dbReference>
<dbReference type="CDD" id="cd06170">
    <property type="entry name" value="LuxR_C_like"/>
    <property type="match status" value="1"/>
</dbReference>
<sequence>MSETSLVMDALRRIRRSSGVSLAFAGMVSSAATPKRQSLRLEHFVGNTAGALAGVAVDAGHGLGGKVISVQRPVAVDDYLRTPSITHRYNTIIATEGLRAMAAVPVIVDRRPVAVLYGALHTDAPIGARTFDVLSGEARALEQQIVASRVMGQGDAVTEADELRDRLTEAYGKLRVLGRSVDDDVLAAELHRISETLVDSGSVPGPSVSLTRREEDVLALAALGHSNARIAEDLGIGVQTAKGYMRDAMGKLGASTRIEAVVLARRAGLLPG</sequence>
<dbReference type="PRINTS" id="PR00038">
    <property type="entry name" value="HTHLUXR"/>
</dbReference>
<evidence type="ECO:0000256" key="3">
    <source>
        <dbReference type="ARBA" id="ARBA00023163"/>
    </source>
</evidence>
<dbReference type="InterPro" id="IPR036388">
    <property type="entry name" value="WH-like_DNA-bd_sf"/>
</dbReference>
<name>A0A3G8JRV5_9ACTN</name>
<dbReference type="AlphaFoldDB" id="A0A3G8JRV5"/>
<dbReference type="PANTHER" id="PTHR44688:SF25">
    <property type="entry name" value="HTH LUXR-TYPE DOMAIN-CONTAINING PROTEIN"/>
    <property type="match status" value="1"/>
</dbReference>
<dbReference type="GO" id="GO:0006355">
    <property type="term" value="P:regulation of DNA-templated transcription"/>
    <property type="evidence" value="ECO:0007669"/>
    <property type="project" value="InterPro"/>
</dbReference>
<keyword evidence="1" id="KW-0805">Transcription regulation</keyword>
<evidence type="ECO:0000259" key="4">
    <source>
        <dbReference type="PROSITE" id="PS50043"/>
    </source>
</evidence>
<dbReference type="Pfam" id="PF00196">
    <property type="entry name" value="GerE"/>
    <property type="match status" value="1"/>
</dbReference>
<evidence type="ECO:0000256" key="1">
    <source>
        <dbReference type="ARBA" id="ARBA00023015"/>
    </source>
</evidence>
<evidence type="ECO:0000256" key="2">
    <source>
        <dbReference type="ARBA" id="ARBA00023125"/>
    </source>
</evidence>
<keyword evidence="3" id="KW-0804">Transcription</keyword>
<dbReference type="InterPro" id="IPR000792">
    <property type="entry name" value="Tscrpt_reg_LuxR_C"/>
</dbReference>
<organism evidence="5 6">
    <name type="scientific">Gordonia insulae</name>
    <dbReference type="NCBI Taxonomy" id="2420509"/>
    <lineage>
        <taxon>Bacteria</taxon>
        <taxon>Bacillati</taxon>
        <taxon>Actinomycetota</taxon>
        <taxon>Actinomycetes</taxon>
        <taxon>Mycobacteriales</taxon>
        <taxon>Gordoniaceae</taxon>
        <taxon>Gordonia</taxon>
    </lineage>
</organism>
<accession>A0A3G8JRV5</accession>
<feature type="domain" description="HTH luxR-type" evidence="4">
    <location>
        <begin position="203"/>
        <end position="268"/>
    </location>
</feature>
<evidence type="ECO:0000313" key="6">
    <source>
        <dbReference type="Proteomes" id="UP000271469"/>
    </source>
</evidence>
<dbReference type="InterPro" id="IPR029016">
    <property type="entry name" value="GAF-like_dom_sf"/>
</dbReference>
<dbReference type="OrthoDB" id="4069167at2"/>
<protein>
    <submittedName>
        <fullName evidence="5">HTH-type transcriptional activator RamA</fullName>
    </submittedName>
</protein>
<dbReference type="Gene3D" id="3.30.450.40">
    <property type="match status" value="1"/>
</dbReference>
<dbReference type="PANTHER" id="PTHR44688">
    <property type="entry name" value="DNA-BINDING TRANSCRIPTIONAL ACTIVATOR DEVR_DOSR"/>
    <property type="match status" value="1"/>
</dbReference>
<proteinExistence type="predicted"/>
<reference evidence="5 6" key="1">
    <citation type="submission" date="2018-11" db="EMBL/GenBank/DDBJ databases">
        <title>Gordonia insulae sp. nov., isolated from an island soil.</title>
        <authorList>
            <person name="Kim Y.S."/>
            <person name="Kim S.B."/>
        </authorList>
    </citation>
    <scope>NUCLEOTIDE SEQUENCE [LARGE SCALE GENOMIC DNA]</scope>
    <source>
        <strain evidence="5 6">MMS17-SY073</strain>
    </source>
</reference>
<dbReference type="SMART" id="SM00421">
    <property type="entry name" value="HTH_LUXR"/>
    <property type="match status" value="1"/>
</dbReference>
<dbReference type="GO" id="GO:0003677">
    <property type="term" value="F:DNA binding"/>
    <property type="evidence" value="ECO:0007669"/>
    <property type="project" value="UniProtKB-KW"/>
</dbReference>
<dbReference type="InterPro" id="IPR003018">
    <property type="entry name" value="GAF"/>
</dbReference>
<dbReference type="InterPro" id="IPR016032">
    <property type="entry name" value="Sig_transdc_resp-reg_C-effctor"/>
</dbReference>
<dbReference type="Gene3D" id="1.10.10.10">
    <property type="entry name" value="Winged helix-like DNA-binding domain superfamily/Winged helix DNA-binding domain"/>
    <property type="match status" value="1"/>
</dbReference>
<dbReference type="Pfam" id="PF01590">
    <property type="entry name" value="GAF"/>
    <property type="match status" value="1"/>
</dbReference>
<dbReference type="RefSeq" id="WP_124709665.1">
    <property type="nucleotide sequence ID" value="NZ_CP033972.1"/>
</dbReference>
<dbReference type="Proteomes" id="UP000271469">
    <property type="component" value="Chromosome"/>
</dbReference>
<evidence type="ECO:0000313" key="5">
    <source>
        <dbReference type="EMBL" id="AZG47269.1"/>
    </source>
</evidence>
<dbReference type="EMBL" id="CP033972">
    <property type="protein sequence ID" value="AZG47269.1"/>
    <property type="molecule type" value="Genomic_DNA"/>
</dbReference>
<dbReference type="SUPFAM" id="SSF46894">
    <property type="entry name" value="C-terminal effector domain of the bipartite response regulators"/>
    <property type="match status" value="1"/>
</dbReference>
<keyword evidence="2" id="KW-0238">DNA-binding</keyword>
<keyword evidence="6" id="KW-1185">Reference proteome</keyword>
<dbReference type="SUPFAM" id="SSF55781">
    <property type="entry name" value="GAF domain-like"/>
    <property type="match status" value="1"/>
</dbReference>